<dbReference type="EMBL" id="BGZK01000029">
    <property type="protein sequence ID" value="GBP08151.1"/>
    <property type="molecule type" value="Genomic_DNA"/>
</dbReference>
<keyword evidence="3" id="KW-1185">Reference proteome</keyword>
<gene>
    <name evidence="2" type="ORF">EVAR_2938_1</name>
</gene>
<protein>
    <submittedName>
        <fullName evidence="2">Uncharacterized protein</fullName>
    </submittedName>
</protein>
<comment type="caution">
    <text evidence="2">The sequence shown here is derived from an EMBL/GenBank/DDBJ whole genome shotgun (WGS) entry which is preliminary data.</text>
</comment>
<dbReference type="AlphaFoldDB" id="A0A4C1T4F9"/>
<sequence length="106" mass="11951">MNFCKGLDEHLFWNEKLVLIRRVRRSDDRRTTLACYTPSSINEFSVEADFDNLEQRHETAAVGGARGRAAAGCNDSEERGASSMQKQTRHERRSGIPAPIPTECLN</sequence>
<name>A0A4C1T4F9_EUMVA</name>
<feature type="region of interest" description="Disordered" evidence="1">
    <location>
        <begin position="61"/>
        <end position="106"/>
    </location>
</feature>
<evidence type="ECO:0000313" key="3">
    <source>
        <dbReference type="Proteomes" id="UP000299102"/>
    </source>
</evidence>
<evidence type="ECO:0000256" key="1">
    <source>
        <dbReference type="SAM" id="MobiDB-lite"/>
    </source>
</evidence>
<proteinExistence type="predicted"/>
<organism evidence="2 3">
    <name type="scientific">Eumeta variegata</name>
    <name type="common">Bagworm moth</name>
    <name type="synonym">Eumeta japonica</name>
    <dbReference type="NCBI Taxonomy" id="151549"/>
    <lineage>
        <taxon>Eukaryota</taxon>
        <taxon>Metazoa</taxon>
        <taxon>Ecdysozoa</taxon>
        <taxon>Arthropoda</taxon>
        <taxon>Hexapoda</taxon>
        <taxon>Insecta</taxon>
        <taxon>Pterygota</taxon>
        <taxon>Neoptera</taxon>
        <taxon>Endopterygota</taxon>
        <taxon>Lepidoptera</taxon>
        <taxon>Glossata</taxon>
        <taxon>Ditrysia</taxon>
        <taxon>Tineoidea</taxon>
        <taxon>Psychidae</taxon>
        <taxon>Oiketicinae</taxon>
        <taxon>Eumeta</taxon>
    </lineage>
</organism>
<dbReference type="Proteomes" id="UP000299102">
    <property type="component" value="Unassembled WGS sequence"/>
</dbReference>
<reference evidence="2 3" key="1">
    <citation type="journal article" date="2019" name="Commun. Biol.">
        <title>The bagworm genome reveals a unique fibroin gene that provides high tensile strength.</title>
        <authorList>
            <person name="Kono N."/>
            <person name="Nakamura H."/>
            <person name="Ohtoshi R."/>
            <person name="Tomita M."/>
            <person name="Numata K."/>
            <person name="Arakawa K."/>
        </authorList>
    </citation>
    <scope>NUCLEOTIDE SEQUENCE [LARGE SCALE GENOMIC DNA]</scope>
</reference>
<accession>A0A4C1T4F9</accession>
<feature type="compositionally biased region" description="Low complexity" evidence="1">
    <location>
        <begin position="61"/>
        <end position="72"/>
    </location>
</feature>
<evidence type="ECO:0000313" key="2">
    <source>
        <dbReference type="EMBL" id="GBP08151.1"/>
    </source>
</evidence>